<keyword evidence="11" id="KW-1185">Reference proteome</keyword>
<dbReference type="AlphaFoldDB" id="A0A9W7ZS59"/>
<reference evidence="10" key="1">
    <citation type="submission" date="2022-07" db="EMBL/GenBank/DDBJ databases">
        <title>Phylogenomic reconstructions and comparative analyses of Kickxellomycotina fungi.</title>
        <authorList>
            <person name="Reynolds N.K."/>
            <person name="Stajich J.E."/>
            <person name="Barry K."/>
            <person name="Grigoriev I.V."/>
            <person name="Crous P."/>
            <person name="Smith M.E."/>
        </authorList>
    </citation>
    <scope>NUCLEOTIDE SEQUENCE</scope>
    <source>
        <strain evidence="10">RSA 861</strain>
    </source>
</reference>
<comment type="caution">
    <text evidence="10">The sequence shown here is derived from an EMBL/GenBank/DDBJ whole genome shotgun (WGS) entry which is preliminary data.</text>
</comment>
<comment type="similarity">
    <text evidence="3">Belongs to the protein kinase superfamily. ADCK protein kinase family.</text>
</comment>
<dbReference type="InterPro" id="IPR051130">
    <property type="entry name" value="Mito_struct-func_regulator"/>
</dbReference>
<evidence type="ECO:0000256" key="1">
    <source>
        <dbReference type="ARBA" id="ARBA00004123"/>
    </source>
</evidence>
<dbReference type="SUPFAM" id="SSF56112">
    <property type="entry name" value="Protein kinase-like (PK-like)"/>
    <property type="match status" value="1"/>
</dbReference>
<protein>
    <recommendedName>
        <fullName evidence="4">Mediator of RNA polymerase II transcription subunit 21</fullName>
    </recommendedName>
    <alternativeName>
        <fullName evidence="8">Mediator complex subunit 21</fullName>
    </alternativeName>
</protein>
<organism evidence="10 11">
    <name type="scientific">Tieghemiomyces parasiticus</name>
    <dbReference type="NCBI Taxonomy" id="78921"/>
    <lineage>
        <taxon>Eukaryota</taxon>
        <taxon>Fungi</taxon>
        <taxon>Fungi incertae sedis</taxon>
        <taxon>Zoopagomycota</taxon>
        <taxon>Kickxellomycotina</taxon>
        <taxon>Dimargaritomycetes</taxon>
        <taxon>Dimargaritales</taxon>
        <taxon>Dimargaritaceae</taxon>
        <taxon>Tieghemiomyces</taxon>
    </lineage>
</organism>
<dbReference type="SUPFAM" id="SSF140718">
    <property type="entry name" value="Mediator hinge subcomplex-like"/>
    <property type="match status" value="1"/>
</dbReference>
<dbReference type="EMBL" id="JANBPT010000946">
    <property type="protein sequence ID" value="KAJ1911310.1"/>
    <property type="molecule type" value="Genomic_DNA"/>
</dbReference>
<dbReference type="GO" id="GO:0016592">
    <property type="term" value="C:mediator complex"/>
    <property type="evidence" value="ECO:0007669"/>
    <property type="project" value="InterPro"/>
</dbReference>
<keyword evidence="5" id="KW-0805">Transcription regulation</keyword>
<dbReference type="InterPro" id="IPR004147">
    <property type="entry name" value="ABC1_dom"/>
</dbReference>
<evidence type="ECO:0000313" key="11">
    <source>
        <dbReference type="Proteomes" id="UP001150569"/>
    </source>
</evidence>
<proteinExistence type="inferred from homology"/>
<evidence type="ECO:0000256" key="4">
    <source>
        <dbReference type="ARBA" id="ARBA00019691"/>
    </source>
</evidence>
<dbReference type="Pfam" id="PF11221">
    <property type="entry name" value="Med21"/>
    <property type="match status" value="1"/>
</dbReference>
<dbReference type="GO" id="GO:0005743">
    <property type="term" value="C:mitochondrial inner membrane"/>
    <property type="evidence" value="ECO:0007669"/>
    <property type="project" value="TreeGrafter"/>
</dbReference>
<dbReference type="Gene3D" id="1.10.510.10">
    <property type="entry name" value="Transferase(Phosphotransferase) domain 1"/>
    <property type="match status" value="1"/>
</dbReference>
<gene>
    <name evidence="10" type="ORF">IWQ60_010203</name>
</gene>
<comment type="subcellular location">
    <subcellularLocation>
        <location evidence="1">Nucleus</location>
    </subcellularLocation>
</comment>
<dbReference type="GO" id="GO:0007005">
    <property type="term" value="P:mitochondrion organization"/>
    <property type="evidence" value="ECO:0007669"/>
    <property type="project" value="TreeGrafter"/>
</dbReference>
<dbReference type="InterPro" id="IPR021384">
    <property type="entry name" value="Mediator_Med21"/>
</dbReference>
<evidence type="ECO:0000259" key="9">
    <source>
        <dbReference type="Pfam" id="PF03109"/>
    </source>
</evidence>
<dbReference type="Gene3D" id="6.10.280.10">
    <property type="entry name" value="Mediator complex, subunit Med21"/>
    <property type="match status" value="1"/>
</dbReference>
<evidence type="ECO:0000256" key="5">
    <source>
        <dbReference type="ARBA" id="ARBA00023015"/>
    </source>
</evidence>
<name>A0A9W7ZS59_9FUNG</name>
<dbReference type="InterPro" id="IPR011009">
    <property type="entry name" value="Kinase-like_dom_sf"/>
</dbReference>
<evidence type="ECO:0000256" key="3">
    <source>
        <dbReference type="ARBA" id="ARBA00009670"/>
    </source>
</evidence>
<dbReference type="Pfam" id="PF03109">
    <property type="entry name" value="ABC1"/>
    <property type="match status" value="1"/>
</dbReference>
<dbReference type="CDD" id="cd13969">
    <property type="entry name" value="ADCK1-like"/>
    <property type="match status" value="1"/>
</dbReference>
<keyword evidence="7" id="KW-0539">Nucleus</keyword>
<evidence type="ECO:0000256" key="7">
    <source>
        <dbReference type="ARBA" id="ARBA00023242"/>
    </source>
</evidence>
<evidence type="ECO:0000256" key="8">
    <source>
        <dbReference type="ARBA" id="ARBA00031952"/>
    </source>
</evidence>
<evidence type="ECO:0000256" key="2">
    <source>
        <dbReference type="ARBA" id="ARBA00005770"/>
    </source>
</evidence>
<comment type="similarity">
    <text evidence="2">Belongs to the Mediator complex subunit 21 family.</text>
</comment>
<dbReference type="InterPro" id="IPR045307">
    <property type="entry name" value="ADCK1_dom"/>
</dbReference>
<evidence type="ECO:0000313" key="10">
    <source>
        <dbReference type="EMBL" id="KAJ1911310.1"/>
    </source>
</evidence>
<dbReference type="InterPro" id="IPR037212">
    <property type="entry name" value="Med7/Med21-like"/>
</dbReference>
<keyword evidence="6" id="KW-0804">Transcription</keyword>
<dbReference type="PANTHER" id="PTHR43173:SF19">
    <property type="entry name" value="AARF DOMAIN-CONTAINING PROTEIN KINASE 1"/>
    <property type="match status" value="1"/>
</dbReference>
<accession>A0A9W7ZS59</accession>
<dbReference type="PANTHER" id="PTHR43173">
    <property type="entry name" value="ABC1 FAMILY PROTEIN"/>
    <property type="match status" value="1"/>
</dbReference>
<feature type="domain" description="ABC1 atypical kinase-like" evidence="9">
    <location>
        <begin position="254"/>
        <end position="504"/>
    </location>
</feature>
<sequence length="663" mass="75342">MDRVTQLQESLDHMSHLFVTGLDYLHTRAPMVAPVGSSIPVTKANERAEAPGDFERAMQDFARDLCKQNRRIDTLIAALPGEEASEQDQTRQFEELAQSNEQAAARLREAIAQARTMLDHTLFALRLLADDQAQGRSESFRHFTKASVRCLRAGATGVVVAADYKWSLRHKPDPADDPATLRAAGVPVDAAAEARWQEALQEFASAKSQVHLRSARRVRACLMQSGGIYIKLGQHLAAMTYLLPKEWTDTMTPLQDQCPQTDLADIAELIQDDLGCGMDDLFSTFDPQPLGVASLAQVHRAVLRENGEEVAVKVQHPYLDEFVQIDMRTVSTIIEIATRLFPEFQFGWLSEEMNVSLPQELNFVRERANSERVARNFAPLPNCPLVIPQVFWAHRRIMAMEYINGGRVDDVAYMRAHGINPDEVATELTRVFSEMMFIHGWVHCDPHPGNILVRPAHRTDSGYNFDLALLDHGLYRELSSEFRLDYARMWRALMSANEADIRTYSKRLAGTDLYIVFSCILTGRDWQVIRSDLGQARTATELEHVVTNVPNLLVQIVDVLATVPRELLLLFKTNDLLRSVDQAIRTTPSPAITMAIMGRYCTKAIYNESMAQLRCQAQQSGYRWGLLRDWFRCQYAYWRIQLPLEIVEWCFHLYARLYSLLML</sequence>
<evidence type="ECO:0000256" key="6">
    <source>
        <dbReference type="ARBA" id="ARBA00023163"/>
    </source>
</evidence>
<dbReference type="OrthoDB" id="427480at2759"/>
<dbReference type="GO" id="GO:0055088">
    <property type="term" value="P:lipid homeostasis"/>
    <property type="evidence" value="ECO:0007669"/>
    <property type="project" value="TreeGrafter"/>
</dbReference>
<dbReference type="Proteomes" id="UP001150569">
    <property type="component" value="Unassembled WGS sequence"/>
</dbReference>